<feature type="domain" description="Tetratrico peptide repeat group 5" evidence="1">
    <location>
        <begin position="40"/>
        <end position="141"/>
    </location>
</feature>
<name>A0A934QAK1_9MICO</name>
<dbReference type="Gene3D" id="1.25.40.10">
    <property type="entry name" value="Tetratricopeptide repeat domain"/>
    <property type="match status" value="1"/>
</dbReference>
<organism evidence="2 3">
    <name type="scientific">Leucobacter edaphi</name>
    <dbReference type="NCBI Taxonomy" id="2796472"/>
    <lineage>
        <taxon>Bacteria</taxon>
        <taxon>Bacillati</taxon>
        <taxon>Actinomycetota</taxon>
        <taxon>Actinomycetes</taxon>
        <taxon>Micrococcales</taxon>
        <taxon>Microbacteriaceae</taxon>
        <taxon>Leucobacter</taxon>
    </lineage>
</organism>
<dbReference type="SUPFAM" id="SSF48452">
    <property type="entry name" value="TPR-like"/>
    <property type="match status" value="1"/>
</dbReference>
<dbReference type="RefSeq" id="WP_200130783.1">
    <property type="nucleotide sequence ID" value="NZ_JAEHOI010000001.1"/>
</dbReference>
<evidence type="ECO:0000259" key="1">
    <source>
        <dbReference type="Pfam" id="PF12688"/>
    </source>
</evidence>
<dbReference type="EMBL" id="JAEHOI010000001">
    <property type="protein sequence ID" value="MBK0420568.1"/>
    <property type="molecule type" value="Genomic_DNA"/>
</dbReference>
<dbReference type="AlphaFoldDB" id="A0A934QAK1"/>
<gene>
    <name evidence="2" type="ORF">JD292_00520</name>
</gene>
<protein>
    <submittedName>
        <fullName evidence="2">Tetratricopeptide repeat protein</fullName>
    </submittedName>
</protein>
<keyword evidence="3" id="KW-1185">Reference proteome</keyword>
<dbReference type="InterPro" id="IPR011990">
    <property type="entry name" value="TPR-like_helical_dom_sf"/>
</dbReference>
<accession>A0A934QAK1</accession>
<comment type="caution">
    <text evidence="2">The sequence shown here is derived from an EMBL/GenBank/DDBJ whole genome shotgun (WGS) entry which is preliminary data.</text>
</comment>
<dbReference type="Proteomes" id="UP000618733">
    <property type="component" value="Unassembled WGS sequence"/>
</dbReference>
<evidence type="ECO:0000313" key="3">
    <source>
        <dbReference type="Proteomes" id="UP000618733"/>
    </source>
</evidence>
<dbReference type="Pfam" id="PF12688">
    <property type="entry name" value="TPR_5"/>
    <property type="match status" value="1"/>
</dbReference>
<reference evidence="2" key="1">
    <citation type="submission" date="2020-12" db="EMBL/GenBank/DDBJ databases">
        <title>Leucobacter sp. CAS2, isolated from Chromium sludge.</title>
        <authorList>
            <person name="Xu Z."/>
        </authorList>
    </citation>
    <scope>NUCLEOTIDE SEQUENCE</scope>
    <source>
        <strain evidence="2">CSA2</strain>
    </source>
</reference>
<dbReference type="InterPro" id="IPR041656">
    <property type="entry name" value="TPR_5"/>
</dbReference>
<proteinExistence type="predicted"/>
<sequence>MAQELRAQLDEVFAARDRSNMAPTIDAFLNVLEQHPGDPEALYEVGGAYDTDGQEAEAAGYYQRAIEAGLQGKWLRQCYLQYGSTLRNLGRYPESLALLDEGLAAFPDSESLKVFRALTLHAMGSVDAALGSMLVLVADRLRTDEILRYEAAIRGNGTYLESRDAQE</sequence>
<evidence type="ECO:0000313" key="2">
    <source>
        <dbReference type="EMBL" id="MBK0420568.1"/>
    </source>
</evidence>